<organism evidence="3 4">
    <name type="scientific">Boothiomyces macroporosus</name>
    <dbReference type="NCBI Taxonomy" id="261099"/>
    <lineage>
        <taxon>Eukaryota</taxon>
        <taxon>Fungi</taxon>
        <taxon>Fungi incertae sedis</taxon>
        <taxon>Chytridiomycota</taxon>
        <taxon>Chytridiomycota incertae sedis</taxon>
        <taxon>Chytridiomycetes</taxon>
        <taxon>Rhizophydiales</taxon>
        <taxon>Terramycetaceae</taxon>
        <taxon>Boothiomyces</taxon>
    </lineage>
</organism>
<dbReference type="EMBL" id="JADGKB010000001">
    <property type="protein sequence ID" value="KAJ3262549.1"/>
    <property type="molecule type" value="Genomic_DNA"/>
</dbReference>
<reference evidence="3" key="1">
    <citation type="submission" date="2020-05" db="EMBL/GenBank/DDBJ databases">
        <title>Phylogenomic resolution of chytrid fungi.</title>
        <authorList>
            <person name="Stajich J.E."/>
            <person name="Amses K."/>
            <person name="Simmons R."/>
            <person name="Seto K."/>
            <person name="Myers J."/>
            <person name="Bonds A."/>
            <person name="Quandt C.A."/>
            <person name="Barry K."/>
            <person name="Liu P."/>
            <person name="Grigoriev I."/>
            <person name="Longcore J.E."/>
            <person name="James T.Y."/>
        </authorList>
    </citation>
    <scope>NUCLEOTIDE SEQUENCE</scope>
    <source>
        <strain evidence="3">PLAUS21</strain>
    </source>
</reference>
<evidence type="ECO:0000313" key="4">
    <source>
        <dbReference type="Proteomes" id="UP001210925"/>
    </source>
</evidence>
<dbReference type="Pfam" id="PF10252">
    <property type="entry name" value="PP28"/>
    <property type="match status" value="1"/>
</dbReference>
<evidence type="ECO:0000256" key="1">
    <source>
        <dbReference type="SAM" id="MobiDB-lite"/>
    </source>
</evidence>
<dbReference type="PANTHER" id="PTHR22055">
    <property type="entry name" value="28 KDA HEAT- AND ACID-STABLE PHOSPHOPROTEIN PDGF-ASSOCIATED PROTEIN"/>
    <property type="match status" value="1"/>
</dbReference>
<feature type="region of interest" description="Disordered" evidence="1">
    <location>
        <begin position="1"/>
        <end position="114"/>
    </location>
</feature>
<feature type="compositionally biased region" description="Basic and acidic residues" evidence="1">
    <location>
        <begin position="97"/>
        <end position="110"/>
    </location>
</feature>
<dbReference type="InterPro" id="IPR019380">
    <property type="entry name" value="Casein_kinase_sb_PP28"/>
</dbReference>
<dbReference type="Proteomes" id="UP001210925">
    <property type="component" value="Unassembled WGS sequence"/>
</dbReference>
<proteinExistence type="predicted"/>
<feature type="compositionally biased region" description="Basic and acidic residues" evidence="1">
    <location>
        <begin position="140"/>
        <end position="160"/>
    </location>
</feature>
<accession>A0AAD5UMV2</accession>
<feature type="region of interest" description="Disordered" evidence="1">
    <location>
        <begin position="140"/>
        <end position="175"/>
    </location>
</feature>
<keyword evidence="4" id="KW-1185">Reference proteome</keyword>
<evidence type="ECO:0000313" key="3">
    <source>
        <dbReference type="EMBL" id="KAJ3262549.1"/>
    </source>
</evidence>
<comment type="caution">
    <text evidence="3">The sequence shown here is derived from an EMBL/GenBank/DDBJ whole genome shotgun (WGS) entry which is preliminary data.</text>
</comment>
<feature type="compositionally biased region" description="Acidic residues" evidence="1">
    <location>
        <begin position="42"/>
        <end position="51"/>
    </location>
</feature>
<sequence length="175" mass="19881">MVVGGKKGGKFNKTQRGVERQFTSETELQAQAQQIKRRDMPSDSEEESDNEPVERKVANPAAAVIEISNPNKQTAKPMKLKDLSINDDEEAEQPQLTRREREALEKEQKKQHYFKLQMEGKTDQARADLARLAMIRKQREEAKLKREEAENAAKAKKEESLNAGKSITSKAFGKK</sequence>
<feature type="domain" description="Casein kinase substrate phosphoprotein PP28" evidence="2">
    <location>
        <begin position="69"/>
        <end position="150"/>
    </location>
</feature>
<gene>
    <name evidence="3" type="primary">PDAP1</name>
    <name evidence="3" type="ORF">HK103_000078</name>
</gene>
<feature type="compositionally biased region" description="Polar residues" evidence="1">
    <location>
        <begin position="21"/>
        <end position="34"/>
    </location>
</feature>
<protein>
    <submittedName>
        <fullName evidence="3">Heat- and acid-stable phosphoprotein</fullName>
    </submittedName>
</protein>
<name>A0AAD5UMV2_9FUNG</name>
<evidence type="ECO:0000259" key="2">
    <source>
        <dbReference type="Pfam" id="PF10252"/>
    </source>
</evidence>
<dbReference type="InterPro" id="IPR039876">
    <property type="entry name" value="HAP28"/>
</dbReference>
<dbReference type="AlphaFoldDB" id="A0AAD5UMV2"/>